<reference evidence="1 2" key="1">
    <citation type="submission" date="2020-07" db="EMBL/GenBank/DDBJ databases">
        <title>Transfer of Campylobacter canadensis to the novel genus Avispirillum gen. nov., that also includes two novel species recovered from migratory waterfowl: Avispirillum anseris sp. nov. and Avispirillum brantae sp. nov.</title>
        <authorList>
            <person name="Miller W.G."/>
            <person name="Chapman M.H."/>
            <person name="Yee E."/>
            <person name="Inglis G.D."/>
        </authorList>
    </citation>
    <scope>NUCLEOTIDE SEQUENCE [LARGE SCALE GENOMIC DNA]</scope>
    <source>
        <strain evidence="1 2">L283</strain>
    </source>
</reference>
<dbReference type="SUPFAM" id="SSF52777">
    <property type="entry name" value="CoA-dependent acyltransferases"/>
    <property type="match status" value="1"/>
</dbReference>
<dbReference type="EMBL" id="JACGBB010000016">
    <property type="protein sequence ID" value="MBZ7987829.1"/>
    <property type="molecule type" value="Genomic_DNA"/>
</dbReference>
<comment type="caution">
    <text evidence="1">The sequence shown here is derived from an EMBL/GenBank/DDBJ whole genome shotgun (WGS) entry which is preliminary data.</text>
</comment>
<dbReference type="InterPro" id="IPR001707">
    <property type="entry name" value="Cmp_AcTrfase"/>
</dbReference>
<proteinExistence type="predicted"/>
<organism evidence="1 2">
    <name type="scientific">Campylobacter canadensis</name>
    <dbReference type="NCBI Taxonomy" id="449520"/>
    <lineage>
        <taxon>Bacteria</taxon>
        <taxon>Pseudomonadati</taxon>
        <taxon>Campylobacterota</taxon>
        <taxon>Epsilonproteobacteria</taxon>
        <taxon>Campylobacterales</taxon>
        <taxon>Campylobacteraceae</taxon>
        <taxon>Campylobacter</taxon>
    </lineage>
</organism>
<gene>
    <name evidence="1" type="ORF">AVCANL283_06945</name>
</gene>
<keyword evidence="2" id="KW-1185">Reference proteome</keyword>
<evidence type="ECO:0000313" key="1">
    <source>
        <dbReference type="EMBL" id="MBZ7987829.1"/>
    </source>
</evidence>
<dbReference type="Proteomes" id="UP000786183">
    <property type="component" value="Unassembled WGS sequence"/>
</dbReference>
<dbReference type="Gene3D" id="3.30.559.10">
    <property type="entry name" value="Chloramphenicol acetyltransferase-like domain"/>
    <property type="match status" value="1"/>
</dbReference>
<sequence>MYKEIRLNDYEKDKLKHYTNAALSRFEVSQSFKINKMKNSHFIYSLSKAVNDTQELKRAVFNNKTIQFHKLNPAYVLLKDNEICNTFTEFDYDLDIFLNNYQKDYELFLKKDLSFYIKQAKQNCFYISSFKSYFNSFSLHLKNGYEFYTPIFTTYKKDNELIIYANFHHAFFDLFKAKIFFEKLESELIKIF</sequence>
<evidence type="ECO:0000313" key="2">
    <source>
        <dbReference type="Proteomes" id="UP000786183"/>
    </source>
</evidence>
<name>A0ABS7WUX8_9BACT</name>
<protein>
    <submittedName>
        <fullName evidence="1">Uncharacterized protein</fullName>
    </submittedName>
</protein>
<dbReference type="RefSeq" id="WP_224325474.1">
    <property type="nucleotide sequence ID" value="NZ_JACGBB010000016.1"/>
</dbReference>
<dbReference type="SMART" id="SM01059">
    <property type="entry name" value="CAT"/>
    <property type="match status" value="1"/>
</dbReference>
<accession>A0ABS7WUX8</accession>
<dbReference type="InterPro" id="IPR023213">
    <property type="entry name" value="CAT-like_dom_sf"/>
</dbReference>
<dbReference type="Pfam" id="PF00302">
    <property type="entry name" value="CAT"/>
    <property type="match status" value="1"/>
</dbReference>